<evidence type="ECO:0000313" key="3">
    <source>
        <dbReference type="EMBL" id="QBK90653.1"/>
    </source>
</evidence>
<dbReference type="Pfam" id="PF04451">
    <property type="entry name" value="Capsid_NCLDV"/>
    <property type="match status" value="1"/>
</dbReference>
<dbReference type="Gene3D" id="2.70.9.10">
    <property type="entry name" value="Adenovirus Type 2 Hexon, domain 4"/>
    <property type="match status" value="1"/>
</dbReference>
<accession>A0A481Z441</accession>
<dbReference type="Pfam" id="PF16903">
    <property type="entry name" value="Capsid_N"/>
    <property type="match status" value="1"/>
</dbReference>
<dbReference type="EMBL" id="MK500495">
    <property type="protein sequence ID" value="QBK90653.1"/>
    <property type="molecule type" value="Genomic_DNA"/>
</dbReference>
<dbReference type="InterPro" id="IPR016112">
    <property type="entry name" value="VP_dsDNA_II"/>
</dbReference>
<reference evidence="3" key="1">
    <citation type="journal article" date="2019" name="MBio">
        <title>Virus Genomes from Deep Sea Sediments Expand the Ocean Megavirome and Support Independent Origins of Viral Gigantism.</title>
        <authorList>
            <person name="Backstrom D."/>
            <person name="Yutin N."/>
            <person name="Jorgensen S.L."/>
            <person name="Dharamshi J."/>
            <person name="Homa F."/>
            <person name="Zaremba-Niedwiedzka K."/>
            <person name="Spang A."/>
            <person name="Wolf Y.I."/>
            <person name="Koonin E.V."/>
            <person name="Ettema T.J."/>
        </authorList>
    </citation>
    <scope>NUCLEOTIDE SEQUENCE</scope>
</reference>
<name>A0A481Z441_9VIRU</name>
<dbReference type="InterPro" id="IPR031654">
    <property type="entry name" value="Capsid_N"/>
</dbReference>
<feature type="domain" description="Major capsid protein N-terminal" evidence="2">
    <location>
        <begin position="62"/>
        <end position="202"/>
    </location>
</feature>
<protein>
    <submittedName>
        <fullName evidence="3">Major capsid protein</fullName>
    </submittedName>
</protein>
<feature type="domain" description="Major capsid protein C-terminal" evidence="1">
    <location>
        <begin position="286"/>
        <end position="417"/>
    </location>
</feature>
<evidence type="ECO:0000259" key="2">
    <source>
        <dbReference type="Pfam" id="PF16903"/>
    </source>
</evidence>
<dbReference type="Gene3D" id="2.70.9.20">
    <property type="entry name" value="Major capsid protein Vp54"/>
    <property type="match status" value="1"/>
</dbReference>
<evidence type="ECO:0000259" key="1">
    <source>
        <dbReference type="Pfam" id="PF04451"/>
    </source>
</evidence>
<proteinExistence type="predicted"/>
<organism evidence="3">
    <name type="scientific">Pithovirus LCPAC104</name>
    <dbReference type="NCBI Taxonomy" id="2506589"/>
    <lineage>
        <taxon>Viruses</taxon>
        <taxon>Pithoviruses</taxon>
    </lineage>
</organism>
<sequence length="477" mass="55644">MNPSDITNFINTDLKLVSEFQAELHGLLVTKKKEEITSKFSNNYLKTSISTKAKNKLNLISKDETYVYEINKKYDFLSNTYFIINLPEIYVKSTWKGKVQICWTKNLAHNIIKFASLKSGDNNLQTYDSIWLDNNMQYNEIKYEDYSKMIGNKKNLTEWNEYLQKDTIIGPQFFYYSKHISSSFPICIINSEENNQTYGFRLKISDLIRVRVRDKENNSWIQVESKNVSTYINLEENSEIKPPQLWGEYYKIRDDELVWYTENNKVVYSEDIISIDQQVDPISLGSSVALNLHSEYPVKAIYWVAENISATKLNNFSNYTTDKYNIENGDNPCEKMNITYKGKERYIETNSIHHDIIEPYYRSNNIPRIAGYNMKSISHDPNSLNGDIGKVFDLINETKIAITLKEDSEKNAFNIDNIGKETEETIPLEIANGNKKERINKDKYMIHIRMPIIKKLTFENGKIIMNSQSKIAENVNI</sequence>
<dbReference type="InterPro" id="IPR038519">
    <property type="entry name" value="MCP_C_sf"/>
</dbReference>
<dbReference type="InterPro" id="IPR007542">
    <property type="entry name" value="MCP_C"/>
</dbReference>
<dbReference type="SUPFAM" id="SSF49749">
    <property type="entry name" value="Group II dsDNA viruses VP"/>
    <property type="match status" value="2"/>
</dbReference>
<gene>
    <name evidence="3" type="ORF">LCPAC104_01500</name>
</gene>
<dbReference type="GO" id="GO:0005198">
    <property type="term" value="F:structural molecule activity"/>
    <property type="evidence" value="ECO:0007669"/>
    <property type="project" value="InterPro"/>
</dbReference>